<keyword evidence="7" id="KW-1185">Reference proteome</keyword>
<keyword evidence="2 4" id="KW-0238">DNA-binding</keyword>
<dbReference type="InterPro" id="IPR050109">
    <property type="entry name" value="HTH-type_TetR-like_transc_reg"/>
</dbReference>
<dbReference type="InterPro" id="IPR009057">
    <property type="entry name" value="Homeodomain-like_sf"/>
</dbReference>
<dbReference type="PROSITE" id="PS01081">
    <property type="entry name" value="HTH_TETR_1"/>
    <property type="match status" value="1"/>
</dbReference>
<dbReference type="GO" id="GO:0003700">
    <property type="term" value="F:DNA-binding transcription factor activity"/>
    <property type="evidence" value="ECO:0007669"/>
    <property type="project" value="TreeGrafter"/>
</dbReference>
<dbReference type="InterPro" id="IPR036271">
    <property type="entry name" value="Tet_transcr_reg_TetR-rel_C_sf"/>
</dbReference>
<dbReference type="RefSeq" id="WP_234713811.1">
    <property type="nucleotide sequence ID" value="NZ_JYNL01000002.1"/>
</dbReference>
<dbReference type="Pfam" id="PF00440">
    <property type="entry name" value="TetR_N"/>
    <property type="match status" value="1"/>
</dbReference>
<dbReference type="InterPro" id="IPR011075">
    <property type="entry name" value="TetR_C"/>
</dbReference>
<dbReference type="EMBL" id="JYNL01000002">
    <property type="protein sequence ID" value="KMO83740.1"/>
    <property type="molecule type" value="Genomic_DNA"/>
</dbReference>
<dbReference type="AlphaFoldDB" id="A0A0J6WK81"/>
<gene>
    <name evidence="6" type="ORF">MCHLDSM_00200</name>
</gene>
<reference evidence="6 7" key="1">
    <citation type="journal article" date="2015" name="Genome Biol. Evol.">
        <title>Characterization of Three Mycobacterium spp. with Potential Use in Bioremediation by Genome Sequencing and Comparative Genomics.</title>
        <authorList>
            <person name="Das S."/>
            <person name="Pettersson B.M."/>
            <person name="Behra P.R."/>
            <person name="Ramesh M."/>
            <person name="Dasgupta S."/>
            <person name="Bhattacharya A."/>
            <person name="Kirsebom L.A."/>
        </authorList>
    </citation>
    <scope>NUCLEOTIDE SEQUENCE [LARGE SCALE GENOMIC DNA]</scope>
    <source>
        <strain evidence="6 7">DSM 43826</strain>
    </source>
</reference>
<name>A0A0J6WK81_9MYCO</name>
<dbReference type="STRING" id="37916.MCHLDSM_00200"/>
<accession>A0A0J6WK81</accession>
<dbReference type="InterPro" id="IPR023772">
    <property type="entry name" value="DNA-bd_HTH_TetR-type_CS"/>
</dbReference>
<evidence type="ECO:0000256" key="4">
    <source>
        <dbReference type="PROSITE-ProRule" id="PRU00335"/>
    </source>
</evidence>
<dbReference type="Proteomes" id="UP000036513">
    <property type="component" value="Unassembled WGS sequence"/>
</dbReference>
<evidence type="ECO:0000256" key="3">
    <source>
        <dbReference type="ARBA" id="ARBA00023163"/>
    </source>
</evidence>
<dbReference type="GO" id="GO:0000976">
    <property type="term" value="F:transcription cis-regulatory region binding"/>
    <property type="evidence" value="ECO:0007669"/>
    <property type="project" value="TreeGrafter"/>
</dbReference>
<feature type="DNA-binding region" description="H-T-H motif" evidence="4">
    <location>
        <begin position="14"/>
        <end position="33"/>
    </location>
</feature>
<evidence type="ECO:0000313" key="7">
    <source>
        <dbReference type="Proteomes" id="UP000036513"/>
    </source>
</evidence>
<dbReference type="PATRIC" id="fig|37916.4.peg.203"/>
<dbReference type="Gene3D" id="1.10.357.10">
    <property type="entry name" value="Tetracycline Repressor, domain 2"/>
    <property type="match status" value="1"/>
</dbReference>
<dbReference type="PANTHER" id="PTHR30055">
    <property type="entry name" value="HTH-TYPE TRANSCRIPTIONAL REGULATOR RUTR"/>
    <property type="match status" value="1"/>
</dbReference>
<dbReference type="Pfam" id="PF16859">
    <property type="entry name" value="TetR_C_11"/>
    <property type="match status" value="1"/>
</dbReference>
<feature type="domain" description="HTH tetR-type" evidence="5">
    <location>
        <begin position="1"/>
        <end position="51"/>
    </location>
</feature>
<dbReference type="InterPro" id="IPR001647">
    <property type="entry name" value="HTH_TetR"/>
</dbReference>
<keyword evidence="3" id="KW-0804">Transcription</keyword>
<organism evidence="6 7">
    <name type="scientific">Mycolicibacterium chlorophenolicum</name>
    <dbReference type="NCBI Taxonomy" id="37916"/>
    <lineage>
        <taxon>Bacteria</taxon>
        <taxon>Bacillati</taxon>
        <taxon>Actinomycetota</taxon>
        <taxon>Actinomycetes</taxon>
        <taxon>Mycobacteriales</taxon>
        <taxon>Mycobacteriaceae</taxon>
        <taxon>Mycolicibacterium</taxon>
    </lineage>
</organism>
<dbReference type="PANTHER" id="PTHR30055:SF148">
    <property type="entry name" value="TETR-FAMILY TRANSCRIPTIONAL REGULATOR"/>
    <property type="match status" value="1"/>
</dbReference>
<sequence>MLAELGAQGYERMTMDDIASRAKVGKAAIYRRWSSKPAVVAEAIAHWRTRHGPVEPPDTGSLRGDIAALVTDVPDYSASDLSTITVVVGVATAAVHDVVLAAALDDLVLSVPRRIIGVVLDRAVARGEVPAGRNLSLIADAAVGLNLLRVITGRPVDRLFARRILEEFLLPTATAGAIDTTSAG</sequence>
<evidence type="ECO:0000256" key="1">
    <source>
        <dbReference type="ARBA" id="ARBA00023015"/>
    </source>
</evidence>
<proteinExistence type="predicted"/>
<comment type="caution">
    <text evidence="6">The sequence shown here is derived from an EMBL/GenBank/DDBJ whole genome shotgun (WGS) entry which is preliminary data.</text>
</comment>
<dbReference type="Gene3D" id="1.10.10.60">
    <property type="entry name" value="Homeodomain-like"/>
    <property type="match status" value="1"/>
</dbReference>
<dbReference type="SMR" id="A0A0J6WK81"/>
<dbReference type="SUPFAM" id="SSF46689">
    <property type="entry name" value="Homeodomain-like"/>
    <property type="match status" value="1"/>
</dbReference>
<keyword evidence="1" id="KW-0805">Transcription regulation</keyword>
<evidence type="ECO:0000313" key="6">
    <source>
        <dbReference type="EMBL" id="KMO83740.1"/>
    </source>
</evidence>
<evidence type="ECO:0000256" key="2">
    <source>
        <dbReference type="ARBA" id="ARBA00023125"/>
    </source>
</evidence>
<evidence type="ECO:0000259" key="5">
    <source>
        <dbReference type="PROSITE" id="PS50977"/>
    </source>
</evidence>
<protein>
    <submittedName>
        <fullName evidence="6">Bacterial regulatory protein, tetR family</fullName>
    </submittedName>
</protein>
<dbReference type="SUPFAM" id="SSF48498">
    <property type="entry name" value="Tetracyclin repressor-like, C-terminal domain"/>
    <property type="match status" value="1"/>
</dbReference>
<dbReference type="PROSITE" id="PS50977">
    <property type="entry name" value="HTH_TETR_2"/>
    <property type="match status" value="1"/>
</dbReference>